<dbReference type="AlphaFoldDB" id="A0A0D7AEF1"/>
<evidence type="ECO:0000313" key="2">
    <source>
        <dbReference type="Proteomes" id="UP000054144"/>
    </source>
</evidence>
<dbReference type="PANTHER" id="PTHR36987:SF1">
    <property type="entry name" value="NADH DEHYDROGENASE [UBIQUINONE] 1 BETA SUBCOMPLEX SUBUNIT 2"/>
    <property type="match status" value="1"/>
</dbReference>
<sequence length="52" mass="5998">FHPHLPGRGPRLVGKVIGTTMWFFIFYRLREDGGKLLGQHPWDTHGHGHEAH</sequence>
<feature type="non-terminal residue" evidence="1">
    <location>
        <position position="1"/>
    </location>
</feature>
<feature type="non-terminal residue" evidence="1">
    <location>
        <position position="52"/>
    </location>
</feature>
<proteinExistence type="predicted"/>
<name>A0A0D7AEF1_9AGAR</name>
<dbReference type="Proteomes" id="UP000054144">
    <property type="component" value="Unassembled WGS sequence"/>
</dbReference>
<evidence type="ECO:0000313" key="1">
    <source>
        <dbReference type="EMBL" id="KIY49075.1"/>
    </source>
</evidence>
<protein>
    <recommendedName>
        <fullName evidence="3">NADH dehydrogenase [ubiquinone] 1 beta subcomplex subunit 2</fullName>
    </recommendedName>
</protein>
<gene>
    <name evidence="1" type="ORF">FISHEDRAFT_7253</name>
</gene>
<dbReference type="InterPro" id="IPR044980">
    <property type="entry name" value="NDUFB2_plant/fungi"/>
</dbReference>
<organism evidence="1 2">
    <name type="scientific">Fistulina hepatica ATCC 64428</name>
    <dbReference type="NCBI Taxonomy" id="1128425"/>
    <lineage>
        <taxon>Eukaryota</taxon>
        <taxon>Fungi</taxon>
        <taxon>Dikarya</taxon>
        <taxon>Basidiomycota</taxon>
        <taxon>Agaricomycotina</taxon>
        <taxon>Agaricomycetes</taxon>
        <taxon>Agaricomycetidae</taxon>
        <taxon>Agaricales</taxon>
        <taxon>Fistulinaceae</taxon>
        <taxon>Fistulina</taxon>
    </lineage>
</organism>
<dbReference type="GO" id="GO:0045271">
    <property type="term" value="C:respiratory chain complex I"/>
    <property type="evidence" value="ECO:0007669"/>
    <property type="project" value="InterPro"/>
</dbReference>
<keyword evidence="2" id="KW-1185">Reference proteome</keyword>
<dbReference type="GO" id="GO:0005743">
    <property type="term" value="C:mitochondrial inner membrane"/>
    <property type="evidence" value="ECO:0007669"/>
    <property type="project" value="InterPro"/>
</dbReference>
<dbReference type="OrthoDB" id="531564at2759"/>
<evidence type="ECO:0008006" key="3">
    <source>
        <dbReference type="Google" id="ProtNLM"/>
    </source>
</evidence>
<dbReference type="PANTHER" id="PTHR36987">
    <property type="entry name" value="NADH DEHYDROGENASE [UBIQUINONE] 1 BETA SUBCOMPLEX SUBUNIT 2-LIKE"/>
    <property type="match status" value="1"/>
</dbReference>
<accession>A0A0D7AEF1</accession>
<reference evidence="1 2" key="1">
    <citation type="journal article" date="2015" name="Fungal Genet. Biol.">
        <title>Evolution of novel wood decay mechanisms in Agaricales revealed by the genome sequences of Fistulina hepatica and Cylindrobasidium torrendii.</title>
        <authorList>
            <person name="Floudas D."/>
            <person name="Held B.W."/>
            <person name="Riley R."/>
            <person name="Nagy L.G."/>
            <person name="Koehler G."/>
            <person name="Ransdell A.S."/>
            <person name="Younus H."/>
            <person name="Chow J."/>
            <person name="Chiniquy J."/>
            <person name="Lipzen A."/>
            <person name="Tritt A."/>
            <person name="Sun H."/>
            <person name="Haridas S."/>
            <person name="LaButti K."/>
            <person name="Ohm R.A."/>
            <person name="Kues U."/>
            <person name="Blanchette R.A."/>
            <person name="Grigoriev I.V."/>
            <person name="Minto R.E."/>
            <person name="Hibbett D.S."/>
        </authorList>
    </citation>
    <scope>NUCLEOTIDE SEQUENCE [LARGE SCALE GENOMIC DNA]</scope>
    <source>
        <strain evidence="1 2">ATCC 64428</strain>
    </source>
</reference>
<dbReference type="EMBL" id="KN881727">
    <property type="protein sequence ID" value="KIY49075.1"/>
    <property type="molecule type" value="Genomic_DNA"/>
</dbReference>